<accession>A0A086TH15</accession>
<dbReference type="Proteomes" id="UP000029964">
    <property type="component" value="Unassembled WGS sequence"/>
</dbReference>
<feature type="compositionally biased region" description="Low complexity" evidence="1">
    <location>
        <begin position="175"/>
        <end position="188"/>
    </location>
</feature>
<dbReference type="OrthoDB" id="5426775at2759"/>
<gene>
    <name evidence="3" type="ORF">ACRE_003730</name>
</gene>
<organism evidence="3 4">
    <name type="scientific">Hapsidospora chrysogenum (strain ATCC 11550 / CBS 779.69 / DSM 880 / IAM 14645 / JCM 23072 / IMI 49137)</name>
    <name type="common">Acremonium chrysogenum</name>
    <dbReference type="NCBI Taxonomy" id="857340"/>
    <lineage>
        <taxon>Eukaryota</taxon>
        <taxon>Fungi</taxon>
        <taxon>Dikarya</taxon>
        <taxon>Ascomycota</taxon>
        <taxon>Pezizomycotina</taxon>
        <taxon>Sordariomycetes</taxon>
        <taxon>Hypocreomycetidae</taxon>
        <taxon>Hypocreales</taxon>
        <taxon>Bionectriaceae</taxon>
        <taxon>Hapsidospora</taxon>
    </lineage>
</organism>
<evidence type="ECO:0000259" key="2">
    <source>
        <dbReference type="Pfam" id="PF25545"/>
    </source>
</evidence>
<dbReference type="STRING" id="857340.A0A086TH15"/>
<name>A0A086TH15_HAPC1</name>
<sequence length="522" mass="58791">MNGRISKAQYRRPRVRLSKCLQRQLLDALALPSSPVPDDTLPQDSLVHPTKRQLDEIDQPPAKKARLEPADKTPVLHHPKPTSSTRYATFLEKFVDPTPTPRANSEHSFVLEWLESVGSDRDTRCRSDSYLHPSDDSPIPRRFLKSAPEMSYRKHTDGYMVPATPASTGSASYNKSVAPSDASRSSSRSTKKSLVEEPNYRDENLRRNGIHMMPVSRSRRLPDHVASAVRYIQQDRDSPPPTAEDIWRDQELDDLYNGAPESQVESYFRDKILPRTGPPGPLRRDDRLPMFADAVPSTGSSWRVSNPVPDMLYGYDRRRAFPQYDAPLDYMGSDAKGNSQSPPLLYPFFLIEYKASGGNMVVATNQCLGASATCVNIAETLNRRLKECRSDMVQSVNSSTFSVATNGVDARLYISWKQDDLDYYMATVKNFQLQEPEQYVEFRKYVRNIVQWGADRRLKEVRDALDTLLEESRKRASTVAKSRAPPYADAASNSGSSSSKSRKKSSSGRGRGGGSDRSDRYY</sequence>
<dbReference type="PANTHER" id="PTHR42470">
    <property type="entry name" value="VAST DOMAIN-CONTAINING PROTEIN"/>
    <property type="match status" value="1"/>
</dbReference>
<feature type="compositionally biased region" description="Basic and acidic residues" evidence="1">
    <location>
        <begin position="121"/>
        <end position="139"/>
    </location>
</feature>
<dbReference type="EMBL" id="JPKY01000002">
    <property type="protein sequence ID" value="KFH48647.1"/>
    <property type="molecule type" value="Genomic_DNA"/>
</dbReference>
<dbReference type="AlphaFoldDB" id="A0A086TH15"/>
<proteinExistence type="predicted"/>
<dbReference type="Pfam" id="PF25545">
    <property type="entry name" value="DUF7924"/>
    <property type="match status" value="1"/>
</dbReference>
<feature type="domain" description="DUF7924" evidence="2">
    <location>
        <begin position="301"/>
        <end position="465"/>
    </location>
</feature>
<dbReference type="PANTHER" id="PTHR42470:SF1">
    <property type="entry name" value="VAST DOMAIN-CONTAINING PROTEIN"/>
    <property type="match status" value="1"/>
</dbReference>
<evidence type="ECO:0000313" key="4">
    <source>
        <dbReference type="Proteomes" id="UP000029964"/>
    </source>
</evidence>
<feature type="region of interest" description="Disordered" evidence="1">
    <location>
        <begin position="161"/>
        <end position="214"/>
    </location>
</feature>
<comment type="caution">
    <text evidence="3">The sequence shown here is derived from an EMBL/GenBank/DDBJ whole genome shotgun (WGS) entry which is preliminary data.</text>
</comment>
<feature type="region of interest" description="Disordered" evidence="1">
    <location>
        <begin position="473"/>
        <end position="522"/>
    </location>
</feature>
<evidence type="ECO:0000256" key="1">
    <source>
        <dbReference type="SAM" id="MobiDB-lite"/>
    </source>
</evidence>
<dbReference type="HOGENOM" id="CLU_036509_1_0_1"/>
<protein>
    <recommendedName>
        <fullName evidence="2">DUF7924 domain-containing protein</fullName>
    </recommendedName>
</protein>
<feature type="region of interest" description="Disordered" evidence="1">
    <location>
        <begin position="31"/>
        <end position="83"/>
    </location>
</feature>
<feature type="compositionally biased region" description="Basic and acidic residues" evidence="1">
    <location>
        <begin position="193"/>
        <end position="206"/>
    </location>
</feature>
<feature type="compositionally biased region" description="Polar residues" evidence="1">
    <location>
        <begin position="165"/>
        <end position="174"/>
    </location>
</feature>
<keyword evidence="4" id="KW-1185">Reference proteome</keyword>
<feature type="region of interest" description="Disordered" evidence="1">
    <location>
        <begin position="121"/>
        <end position="142"/>
    </location>
</feature>
<dbReference type="InterPro" id="IPR057684">
    <property type="entry name" value="DUF7924"/>
</dbReference>
<evidence type="ECO:0000313" key="3">
    <source>
        <dbReference type="EMBL" id="KFH48647.1"/>
    </source>
</evidence>
<reference evidence="4" key="1">
    <citation type="journal article" date="2014" name="Genome Announc.">
        <title>Genome sequence and annotation of Acremonium chrysogenum, producer of the beta-lactam antibiotic cephalosporin C.</title>
        <authorList>
            <person name="Terfehr D."/>
            <person name="Dahlmann T.A."/>
            <person name="Specht T."/>
            <person name="Zadra I."/>
            <person name="Kuernsteiner H."/>
            <person name="Kueck U."/>
        </authorList>
    </citation>
    <scope>NUCLEOTIDE SEQUENCE [LARGE SCALE GENOMIC DNA]</scope>
    <source>
        <strain evidence="4">ATCC 11550 / CBS 779.69 / DSM 880 / IAM 14645 / JCM 23072 / IMI 49137</strain>
    </source>
</reference>